<keyword evidence="1" id="KW-1133">Transmembrane helix</keyword>
<organism evidence="3 4">
    <name type="scientific">Priestia megaterium</name>
    <name type="common">Bacillus megaterium</name>
    <dbReference type="NCBI Taxonomy" id="1404"/>
    <lineage>
        <taxon>Bacteria</taxon>
        <taxon>Bacillati</taxon>
        <taxon>Bacillota</taxon>
        <taxon>Bacilli</taxon>
        <taxon>Bacillales</taxon>
        <taxon>Bacillaceae</taxon>
        <taxon>Priestia</taxon>
    </lineage>
</organism>
<accession>A0A3D8X9D2</accession>
<dbReference type="PANTHER" id="PTHR34473:SF2">
    <property type="entry name" value="UPF0699 TRANSMEMBRANE PROTEIN YDBT"/>
    <property type="match status" value="1"/>
</dbReference>
<reference evidence="3 4" key="1">
    <citation type="journal article" date="2018" name="Appl. Environ. Microbiol.">
        <title>Antimicrobial susceptibility testing and tentative epidemiological cut-off values of five Bacillus species relevant for use as animal feed additives or for plant protection.</title>
        <authorList>
            <person name="Agerso Y."/>
            <person name="Stuer-Lauridsen B."/>
            <person name="Bjerre K."/>
            <person name="Jensen M.G."/>
            <person name="Johansen E."/>
            <person name="Bennedsen M."/>
            <person name="Brockmann E."/>
            <person name="Nielsen B."/>
        </authorList>
    </citation>
    <scope>NUCLEOTIDE SEQUENCE [LARGE SCALE GENOMIC DNA]</scope>
    <source>
        <strain evidence="3 4">CHCC20162</strain>
    </source>
</reference>
<gene>
    <name evidence="3" type="ORF">C3744_05830</name>
</gene>
<dbReference type="Proteomes" id="UP000256519">
    <property type="component" value="Unassembled WGS sequence"/>
</dbReference>
<feature type="domain" description="YdbS-like PH" evidence="2">
    <location>
        <begin position="61"/>
        <end position="141"/>
    </location>
</feature>
<comment type="caution">
    <text evidence="3">The sequence shown here is derived from an EMBL/GenBank/DDBJ whole genome shotgun (WGS) entry which is preliminary data.</text>
</comment>
<feature type="transmembrane region" description="Helical" evidence="1">
    <location>
        <begin position="166"/>
        <end position="190"/>
    </location>
</feature>
<evidence type="ECO:0000313" key="4">
    <source>
        <dbReference type="Proteomes" id="UP000256519"/>
    </source>
</evidence>
<feature type="transmembrane region" description="Helical" evidence="1">
    <location>
        <begin position="210"/>
        <end position="234"/>
    </location>
</feature>
<sequence>MMKMSKRLHPLYIAIAFIEHIKNNILPFVFVFIVNRHLLFTYWWATLLAGGVVALFAFFTWKEFRYEVTETEVRLYKGILKKEKRFIQRNRIQSIQLDQPFVFRILRLARLRIDTASSGTDAEIDLSGISLKEAHHLKDTLKLSGSQPEIREKSPERTMKVSVKQLALAAAFSGNFGYIFAALGFLYQYIDTYINRWVKTAYEEVIHQSMLGLFVLVAVIVVLAYLLSIVLYVIRFGGFTVERYDHYLHIKYGLLNKKSLTIPFHKIQAVTIEEGLVRRLFGWSSVSLNVVTSDLKEKVYLHPFIQQKEISALMNVYVPHYEYIKCPRNTAIQYAWYPLLLPLLLFAAAGIGISFWKSMFVWIIAMLCLAYVLIHWLGYRQGGLMMNDVFVSIRSQFLTRKTTIIRRKKIEEIEVFAGTFLWKKGYRKIKIATMGTSGSYKSGYFPFEIWHPIFLQATSSKKA</sequence>
<feature type="domain" description="YdbS-like PH" evidence="2">
    <location>
        <begin position="380"/>
        <end position="438"/>
    </location>
</feature>
<name>A0A3D8X9D2_PRIMG</name>
<feature type="transmembrane region" description="Helical" evidence="1">
    <location>
        <begin position="359"/>
        <end position="379"/>
    </location>
</feature>
<evidence type="ECO:0000313" key="3">
    <source>
        <dbReference type="EMBL" id="RDZ18387.1"/>
    </source>
</evidence>
<keyword evidence="1" id="KW-0472">Membrane</keyword>
<evidence type="ECO:0000259" key="2">
    <source>
        <dbReference type="Pfam" id="PF03703"/>
    </source>
</evidence>
<feature type="domain" description="YdbS-like PH" evidence="2">
    <location>
        <begin position="244"/>
        <end position="294"/>
    </location>
</feature>
<feature type="transmembrane region" description="Helical" evidence="1">
    <location>
        <begin position="40"/>
        <end position="61"/>
    </location>
</feature>
<evidence type="ECO:0000256" key="1">
    <source>
        <dbReference type="SAM" id="Phobius"/>
    </source>
</evidence>
<dbReference type="InterPro" id="IPR005182">
    <property type="entry name" value="YdbS-like_PH"/>
</dbReference>
<feature type="transmembrane region" description="Helical" evidence="1">
    <location>
        <begin position="12"/>
        <end position="34"/>
    </location>
</feature>
<feature type="transmembrane region" description="Helical" evidence="1">
    <location>
        <begin position="334"/>
        <end position="353"/>
    </location>
</feature>
<dbReference type="Pfam" id="PF03703">
    <property type="entry name" value="bPH_2"/>
    <property type="match status" value="3"/>
</dbReference>
<keyword evidence="1" id="KW-0812">Transmembrane</keyword>
<protein>
    <recommendedName>
        <fullName evidence="2">YdbS-like PH domain-containing protein</fullName>
    </recommendedName>
</protein>
<dbReference type="AlphaFoldDB" id="A0A3D8X9D2"/>
<proteinExistence type="predicted"/>
<dbReference type="PANTHER" id="PTHR34473">
    <property type="entry name" value="UPF0699 TRANSMEMBRANE PROTEIN YDBS"/>
    <property type="match status" value="1"/>
</dbReference>
<dbReference type="EMBL" id="PQWM01000006">
    <property type="protein sequence ID" value="RDZ18387.1"/>
    <property type="molecule type" value="Genomic_DNA"/>
</dbReference>
<dbReference type="InterPro" id="IPR014529">
    <property type="entry name" value="UCP026631"/>
</dbReference>
<dbReference type="PIRSF" id="PIRSF026631">
    <property type="entry name" value="UCP026631"/>
    <property type="match status" value="1"/>
</dbReference>